<evidence type="ECO:0008006" key="4">
    <source>
        <dbReference type="Google" id="ProtNLM"/>
    </source>
</evidence>
<sequence>MNKTGKVAAILASSILMISFAGCSRTSTGNKEADNGLKAFNEIVKAYPDSKGFHSALQHWGFQLPTGEKFEWSKDMSANKADFAVVMLADPLIKAGLDVSKLDKNEWIYEPAGKDDMGADLPNRLIKPYNVSDKKQTSNGSEDSMRRLLKEDNNIIKYHKSQKHYALRLGEGNEVQWTEKLGLNDADMIFALKAEPLVKAGLDLNKLESSGWTFKPASRDDMGMGENPDQIVKIYDIKK</sequence>
<keyword evidence="1" id="KW-0732">Signal</keyword>
<evidence type="ECO:0000313" key="2">
    <source>
        <dbReference type="EMBL" id="QGU95348.1"/>
    </source>
</evidence>
<name>A0A6I6F4P6_9CLOT</name>
<dbReference type="Proteomes" id="UP000422764">
    <property type="component" value="Chromosome"/>
</dbReference>
<gene>
    <name evidence="2" type="ORF">GOM49_09835</name>
</gene>
<feature type="chain" id="PRO_5038896546" description="Lipoprotein" evidence="1">
    <location>
        <begin position="22"/>
        <end position="239"/>
    </location>
</feature>
<protein>
    <recommendedName>
        <fullName evidence="4">Lipoprotein</fullName>
    </recommendedName>
</protein>
<accession>A0A6I6F4P6</accession>
<organism evidence="2 3">
    <name type="scientific">Clostridium bovifaecis</name>
    <dbReference type="NCBI Taxonomy" id="2184719"/>
    <lineage>
        <taxon>Bacteria</taxon>
        <taxon>Bacillati</taxon>
        <taxon>Bacillota</taxon>
        <taxon>Clostridia</taxon>
        <taxon>Eubacteriales</taxon>
        <taxon>Clostridiaceae</taxon>
        <taxon>Clostridium</taxon>
    </lineage>
</organism>
<evidence type="ECO:0000256" key="1">
    <source>
        <dbReference type="SAM" id="SignalP"/>
    </source>
</evidence>
<keyword evidence="3" id="KW-1185">Reference proteome</keyword>
<proteinExistence type="predicted"/>
<dbReference type="EMBL" id="CP046522">
    <property type="protein sequence ID" value="QGU95348.1"/>
    <property type="molecule type" value="Genomic_DNA"/>
</dbReference>
<reference evidence="2 3" key="1">
    <citation type="submission" date="2019-12" db="EMBL/GenBank/DDBJ databases">
        <title>Genome sequenceing of Clostridium bovifaecis.</title>
        <authorList>
            <person name="Yao Y."/>
        </authorList>
    </citation>
    <scope>NUCLEOTIDE SEQUENCE [LARGE SCALE GENOMIC DNA]</scope>
    <source>
        <strain evidence="2 3">BXX</strain>
    </source>
</reference>
<feature type="signal peptide" evidence="1">
    <location>
        <begin position="1"/>
        <end position="21"/>
    </location>
</feature>
<evidence type="ECO:0000313" key="3">
    <source>
        <dbReference type="Proteomes" id="UP000422764"/>
    </source>
</evidence>
<dbReference type="AlphaFoldDB" id="A0A6I6F4P6"/>
<dbReference type="PROSITE" id="PS51257">
    <property type="entry name" value="PROKAR_LIPOPROTEIN"/>
    <property type="match status" value="1"/>
</dbReference>